<dbReference type="InterPro" id="IPR029058">
    <property type="entry name" value="AB_hydrolase_fold"/>
</dbReference>
<reference evidence="3" key="1">
    <citation type="journal article" date="2019" name="Int. J. Syst. Evol. Microbiol.">
        <title>The Global Catalogue of Microorganisms (GCM) 10K type strain sequencing project: providing services to taxonomists for standard genome sequencing and annotation.</title>
        <authorList>
            <consortium name="The Broad Institute Genomics Platform"/>
            <consortium name="The Broad Institute Genome Sequencing Center for Infectious Disease"/>
            <person name="Wu L."/>
            <person name="Ma J."/>
        </authorList>
    </citation>
    <scope>NUCLEOTIDE SEQUENCE [LARGE SCALE GENOMIC DNA]</scope>
    <source>
        <strain evidence="3">JCM 17705</strain>
    </source>
</reference>
<dbReference type="GO" id="GO:0016787">
    <property type="term" value="F:hydrolase activity"/>
    <property type="evidence" value="ECO:0007669"/>
    <property type="project" value="UniProtKB-KW"/>
</dbReference>
<name>A0ABP8HNF6_9SPHI</name>
<dbReference type="EMBL" id="BAABFT010000030">
    <property type="protein sequence ID" value="GAA4341329.1"/>
    <property type="molecule type" value="Genomic_DNA"/>
</dbReference>
<dbReference type="Gene3D" id="3.40.50.1820">
    <property type="entry name" value="alpha/beta hydrolase"/>
    <property type="match status" value="1"/>
</dbReference>
<gene>
    <name evidence="2" type="ORF">GCM10023149_53510</name>
</gene>
<organism evidence="2 3">
    <name type="scientific">Mucilaginibacter gynuensis</name>
    <dbReference type="NCBI Taxonomy" id="1302236"/>
    <lineage>
        <taxon>Bacteria</taxon>
        <taxon>Pseudomonadati</taxon>
        <taxon>Bacteroidota</taxon>
        <taxon>Sphingobacteriia</taxon>
        <taxon>Sphingobacteriales</taxon>
        <taxon>Sphingobacteriaceae</taxon>
        <taxon>Mucilaginibacter</taxon>
    </lineage>
</organism>
<evidence type="ECO:0000313" key="2">
    <source>
        <dbReference type="EMBL" id="GAA4341329.1"/>
    </source>
</evidence>
<protein>
    <submittedName>
        <fullName evidence="2">Alpha/beta fold hydrolase</fullName>
    </submittedName>
</protein>
<proteinExistence type="predicted"/>
<evidence type="ECO:0000313" key="3">
    <source>
        <dbReference type="Proteomes" id="UP001500582"/>
    </source>
</evidence>
<comment type="caution">
    <text evidence="2">The sequence shown here is derived from an EMBL/GenBank/DDBJ whole genome shotgun (WGS) entry which is preliminary data.</text>
</comment>
<evidence type="ECO:0000259" key="1">
    <source>
        <dbReference type="Pfam" id="PF00561"/>
    </source>
</evidence>
<dbReference type="PROSITE" id="PS51257">
    <property type="entry name" value="PROKAR_LIPOPROTEIN"/>
    <property type="match status" value="1"/>
</dbReference>
<dbReference type="PRINTS" id="PR00111">
    <property type="entry name" value="ABHYDROLASE"/>
</dbReference>
<accession>A0ABP8HNF6</accession>
<dbReference type="Proteomes" id="UP001500582">
    <property type="component" value="Unassembled WGS sequence"/>
</dbReference>
<dbReference type="RefSeq" id="WP_345214310.1">
    <property type="nucleotide sequence ID" value="NZ_BAABFT010000030.1"/>
</dbReference>
<dbReference type="PANTHER" id="PTHR43433">
    <property type="entry name" value="HYDROLASE, ALPHA/BETA FOLD FAMILY PROTEIN"/>
    <property type="match status" value="1"/>
</dbReference>
<keyword evidence="3" id="KW-1185">Reference proteome</keyword>
<dbReference type="SUPFAM" id="SSF53474">
    <property type="entry name" value="alpha/beta-Hydrolases"/>
    <property type="match status" value="1"/>
</dbReference>
<dbReference type="InterPro" id="IPR050471">
    <property type="entry name" value="AB_hydrolase"/>
</dbReference>
<feature type="domain" description="AB hydrolase-1" evidence="1">
    <location>
        <begin position="59"/>
        <end position="171"/>
    </location>
</feature>
<sequence length="288" mass="31785">MIIRYIKLAAIAVIISFTACKQKVNKPADIKYGDNPAAGKYADIRGFKMYYEVYGSGEPVLFIHGNGGSISNFSNQIPVFAEKYKVIAADSRAQGKSADLKDSLSYEMMADDLNALMDTLHIKQAYVVGWSDGGIDGLLLAMRHPDKVKKLAITGPNLWTDSTALAPFTYNWIQTTTDSLAKVVAKPGAKAETKASYKLMHLMAVQPNIRLVQLHKITAPTLVIGGDHDVIVTQHLLDISKSIPQSYLWIIPNSGHATPISKKEQFNKIVGDFFSEPYRKIEGFDTFN</sequence>
<dbReference type="InterPro" id="IPR000073">
    <property type="entry name" value="AB_hydrolase_1"/>
</dbReference>
<dbReference type="PANTHER" id="PTHR43433:SF5">
    <property type="entry name" value="AB HYDROLASE-1 DOMAIN-CONTAINING PROTEIN"/>
    <property type="match status" value="1"/>
</dbReference>
<dbReference type="Pfam" id="PF00561">
    <property type="entry name" value="Abhydrolase_1"/>
    <property type="match status" value="1"/>
</dbReference>
<keyword evidence="2" id="KW-0378">Hydrolase</keyword>